<gene>
    <name evidence="8" type="ORF">LTR09_010599</name>
</gene>
<dbReference type="InterPro" id="IPR036291">
    <property type="entry name" value="NAD(P)-bd_dom_sf"/>
</dbReference>
<dbReference type="GO" id="GO:0008270">
    <property type="term" value="F:zinc ion binding"/>
    <property type="evidence" value="ECO:0007669"/>
    <property type="project" value="InterPro"/>
</dbReference>
<dbReference type="PROSITE" id="PS00059">
    <property type="entry name" value="ADH_ZINC"/>
    <property type="match status" value="1"/>
</dbReference>
<dbReference type="EMBL" id="JAWDJX010000053">
    <property type="protein sequence ID" value="KAK3048083.1"/>
    <property type="molecule type" value="Genomic_DNA"/>
</dbReference>
<keyword evidence="9" id="KW-1185">Reference proteome</keyword>
<dbReference type="InterPro" id="IPR011032">
    <property type="entry name" value="GroES-like_sf"/>
</dbReference>
<dbReference type="Pfam" id="PF08240">
    <property type="entry name" value="ADH_N"/>
    <property type="match status" value="1"/>
</dbReference>
<name>A0AAJ0G8A9_9PEZI</name>
<proteinExistence type="inferred from homology"/>
<dbReference type="GO" id="GO:0004022">
    <property type="term" value="F:alcohol dehydrogenase (NAD+) activity"/>
    <property type="evidence" value="ECO:0007669"/>
    <property type="project" value="TreeGrafter"/>
</dbReference>
<dbReference type="InterPro" id="IPR020843">
    <property type="entry name" value="ER"/>
</dbReference>
<evidence type="ECO:0000313" key="9">
    <source>
        <dbReference type="Proteomes" id="UP001271007"/>
    </source>
</evidence>
<evidence type="ECO:0000313" key="8">
    <source>
        <dbReference type="EMBL" id="KAK3048083.1"/>
    </source>
</evidence>
<evidence type="ECO:0000256" key="3">
    <source>
        <dbReference type="ARBA" id="ARBA00022723"/>
    </source>
</evidence>
<dbReference type="PANTHER" id="PTHR42940:SF8">
    <property type="entry name" value="VACUOLAR PROTEIN SORTING-ASSOCIATED PROTEIN 11"/>
    <property type="match status" value="1"/>
</dbReference>
<dbReference type="Pfam" id="PF00107">
    <property type="entry name" value="ADH_zinc_N"/>
    <property type="match status" value="1"/>
</dbReference>
<protein>
    <recommendedName>
        <fullName evidence="7">Enoyl reductase (ER) domain-containing protein</fullName>
    </recommendedName>
</protein>
<dbReference type="SMART" id="SM00829">
    <property type="entry name" value="PKS_ER"/>
    <property type="match status" value="1"/>
</dbReference>
<comment type="cofactor">
    <cofactor evidence="1 6">
        <name>Zn(2+)</name>
        <dbReference type="ChEBI" id="CHEBI:29105"/>
    </cofactor>
</comment>
<keyword evidence="4 6" id="KW-0862">Zinc</keyword>
<evidence type="ECO:0000259" key="7">
    <source>
        <dbReference type="SMART" id="SM00829"/>
    </source>
</evidence>
<organism evidence="8 9">
    <name type="scientific">Extremus antarcticus</name>
    <dbReference type="NCBI Taxonomy" id="702011"/>
    <lineage>
        <taxon>Eukaryota</taxon>
        <taxon>Fungi</taxon>
        <taxon>Dikarya</taxon>
        <taxon>Ascomycota</taxon>
        <taxon>Pezizomycotina</taxon>
        <taxon>Dothideomycetes</taxon>
        <taxon>Dothideomycetidae</taxon>
        <taxon>Mycosphaerellales</taxon>
        <taxon>Extremaceae</taxon>
        <taxon>Extremus</taxon>
    </lineage>
</organism>
<dbReference type="SUPFAM" id="SSF50129">
    <property type="entry name" value="GroES-like"/>
    <property type="match status" value="1"/>
</dbReference>
<dbReference type="GO" id="GO:0005737">
    <property type="term" value="C:cytoplasm"/>
    <property type="evidence" value="ECO:0007669"/>
    <property type="project" value="TreeGrafter"/>
</dbReference>
<dbReference type="SUPFAM" id="SSF51735">
    <property type="entry name" value="NAD(P)-binding Rossmann-fold domains"/>
    <property type="match status" value="1"/>
</dbReference>
<evidence type="ECO:0000256" key="1">
    <source>
        <dbReference type="ARBA" id="ARBA00001947"/>
    </source>
</evidence>
<dbReference type="Gene3D" id="3.90.180.10">
    <property type="entry name" value="Medium-chain alcohol dehydrogenases, catalytic domain"/>
    <property type="match status" value="1"/>
</dbReference>
<dbReference type="InterPro" id="IPR002328">
    <property type="entry name" value="ADH_Zn_CS"/>
</dbReference>
<evidence type="ECO:0000256" key="6">
    <source>
        <dbReference type="RuleBase" id="RU361277"/>
    </source>
</evidence>
<keyword evidence="5" id="KW-0560">Oxidoreductase</keyword>
<dbReference type="Proteomes" id="UP001271007">
    <property type="component" value="Unassembled WGS sequence"/>
</dbReference>
<accession>A0AAJ0G8A9</accession>
<comment type="similarity">
    <text evidence="2 6">Belongs to the zinc-containing alcohol dehydrogenase family.</text>
</comment>
<dbReference type="InterPro" id="IPR013149">
    <property type="entry name" value="ADH-like_C"/>
</dbReference>
<dbReference type="Gene3D" id="3.40.50.720">
    <property type="entry name" value="NAD(P)-binding Rossmann-like Domain"/>
    <property type="match status" value="1"/>
</dbReference>
<evidence type="ECO:0000256" key="5">
    <source>
        <dbReference type="ARBA" id="ARBA00023002"/>
    </source>
</evidence>
<keyword evidence="3 6" id="KW-0479">Metal-binding</keyword>
<evidence type="ECO:0000256" key="4">
    <source>
        <dbReference type="ARBA" id="ARBA00022833"/>
    </source>
</evidence>
<reference evidence="8" key="1">
    <citation type="submission" date="2023-04" db="EMBL/GenBank/DDBJ databases">
        <title>Black Yeasts Isolated from many extreme environments.</title>
        <authorList>
            <person name="Coleine C."/>
            <person name="Stajich J.E."/>
            <person name="Selbmann L."/>
        </authorList>
    </citation>
    <scope>NUCLEOTIDE SEQUENCE</scope>
    <source>
        <strain evidence="8">CCFEE 5312</strain>
    </source>
</reference>
<sequence length="367" mass="38588">MSPSIPSKMQAWLKHSSSPDPQYTTIPVPSCPPSGFLVRILAAGVCHSDVAILADTGATRQAFYRDPFVLGHEGCGEITTIGSSIPKDSPAAGLKVGDRVAMNPVAGCDDKACPDCGTGFPQLCQSTEGSHHGLGQDGSFAQYVAISHRSAIPVPAGVSAAEAAVATDAVMTSHHAIVTRAKITAKDTVFQFGLGGLGMNAVQILLRVGCTLYVNDVRQGPLDEAVKLGVPANNVVPVGTSVQEWVKEKGLEGRIDKVVDFVGLQQTFSDAEVIVRRGGTIINVGLLEHSHKTNHISNIVKALTVLYTFGGHSADIVEGMKMIADGSLKPQVETVAMQDFPTALRDLHEGRVKSRVVLIPEGLDAEG</sequence>
<dbReference type="PANTHER" id="PTHR42940">
    <property type="entry name" value="ALCOHOL DEHYDROGENASE 1-RELATED"/>
    <property type="match status" value="1"/>
</dbReference>
<dbReference type="AlphaFoldDB" id="A0AAJ0G8A9"/>
<dbReference type="CDD" id="cd08254">
    <property type="entry name" value="hydroxyacyl_CoA_DH"/>
    <property type="match status" value="1"/>
</dbReference>
<evidence type="ECO:0000256" key="2">
    <source>
        <dbReference type="ARBA" id="ARBA00008072"/>
    </source>
</evidence>
<comment type="caution">
    <text evidence="8">The sequence shown here is derived from an EMBL/GenBank/DDBJ whole genome shotgun (WGS) entry which is preliminary data.</text>
</comment>
<feature type="domain" description="Enoyl reductase (ER)" evidence="7">
    <location>
        <begin position="16"/>
        <end position="358"/>
    </location>
</feature>
<dbReference type="InterPro" id="IPR013154">
    <property type="entry name" value="ADH-like_N"/>
</dbReference>